<dbReference type="Proteomes" id="UP000194816">
    <property type="component" value="Unassembled WGS sequence"/>
</dbReference>
<organism evidence="1 2">
    <name type="scientific">Bacillus thuringiensis subsp. higo</name>
    <dbReference type="NCBI Taxonomy" id="132266"/>
    <lineage>
        <taxon>Bacteria</taxon>
        <taxon>Bacillati</taxon>
        <taxon>Bacillota</taxon>
        <taxon>Bacilli</taxon>
        <taxon>Bacillales</taxon>
        <taxon>Bacillaceae</taxon>
        <taxon>Bacillus</taxon>
        <taxon>Bacillus cereus group</taxon>
    </lineage>
</organism>
<dbReference type="RefSeq" id="WP_088114643.1">
    <property type="nucleotide sequence ID" value="NZ_MOOK01000092.1"/>
</dbReference>
<evidence type="ECO:0000313" key="2">
    <source>
        <dbReference type="Proteomes" id="UP000194816"/>
    </source>
</evidence>
<protein>
    <submittedName>
        <fullName evidence="1">Uncharacterized protein</fullName>
    </submittedName>
</protein>
<comment type="caution">
    <text evidence="1">The sequence shown here is derived from an EMBL/GenBank/DDBJ whole genome shotgun (WGS) entry which is preliminary data.</text>
</comment>
<evidence type="ECO:0000313" key="1">
    <source>
        <dbReference type="EMBL" id="OUB52983.1"/>
    </source>
</evidence>
<proteinExistence type="predicted"/>
<sequence>MLAANIVTKIVLPSWIYEGTKTEQEIISNAHIYLTRVPIRYRGYRILKIENGMAICERAQVN</sequence>
<gene>
    <name evidence="1" type="ORF">BK716_11370</name>
</gene>
<dbReference type="EMBL" id="MOOK01000092">
    <property type="protein sequence ID" value="OUB52983.1"/>
    <property type="molecule type" value="Genomic_DNA"/>
</dbReference>
<reference evidence="1 2" key="1">
    <citation type="submission" date="2016-10" db="EMBL/GenBank/DDBJ databases">
        <title>Comparative genomics of Bacillus thuringiensis reveals a path to pathogens against multiple invertebrate hosts.</title>
        <authorList>
            <person name="Zheng J."/>
            <person name="Gao Q."/>
            <person name="Liu H."/>
            <person name="Peng D."/>
            <person name="Ruan L."/>
            <person name="Sun M."/>
        </authorList>
    </citation>
    <scope>NUCLEOTIDE SEQUENCE [LARGE SCALE GENOMIC DNA]</scope>
    <source>
        <strain evidence="1">BGSC 4AU1</strain>
    </source>
</reference>
<name>A0A9X6QSF5_BACUH</name>
<dbReference type="AlphaFoldDB" id="A0A9X6QSF5"/>
<accession>A0A9X6QSF5</accession>